<dbReference type="AlphaFoldDB" id="A0A8W8JE98"/>
<evidence type="ECO:0000313" key="9">
    <source>
        <dbReference type="Proteomes" id="UP000005408"/>
    </source>
</evidence>
<evidence type="ECO:0000256" key="2">
    <source>
        <dbReference type="ARBA" id="ARBA00022771"/>
    </source>
</evidence>
<dbReference type="RefSeq" id="XP_011448735.2">
    <property type="nucleotide sequence ID" value="XM_011450433.4"/>
</dbReference>
<feature type="region of interest" description="Disordered" evidence="6">
    <location>
        <begin position="440"/>
        <end position="503"/>
    </location>
</feature>
<evidence type="ECO:0000259" key="7">
    <source>
        <dbReference type="PROSITE" id="PS50199"/>
    </source>
</evidence>
<keyword evidence="3" id="KW-0862">Zinc</keyword>
<feature type="compositionally biased region" description="Polar residues" evidence="6">
    <location>
        <begin position="280"/>
        <end position="289"/>
    </location>
</feature>
<feature type="compositionally biased region" description="Basic and acidic residues" evidence="6">
    <location>
        <begin position="453"/>
        <end position="469"/>
    </location>
</feature>
<feature type="compositionally biased region" description="Polar residues" evidence="6">
    <location>
        <begin position="216"/>
        <end position="238"/>
    </location>
</feature>
<protein>
    <recommendedName>
        <fullName evidence="7">RanBP2-type domain-containing protein</fullName>
    </recommendedName>
</protein>
<feature type="compositionally biased region" description="Low complexity" evidence="6">
    <location>
        <begin position="639"/>
        <end position="648"/>
    </location>
</feature>
<evidence type="ECO:0000256" key="4">
    <source>
        <dbReference type="PROSITE-ProRule" id="PRU00322"/>
    </source>
</evidence>
<name>A0A8W8JE98_MAGGI</name>
<keyword evidence="5" id="KW-0175">Coiled coil</keyword>
<keyword evidence="2 4" id="KW-0863">Zinc-finger</keyword>
<feature type="compositionally biased region" description="Polar residues" evidence="6">
    <location>
        <begin position="126"/>
        <end position="139"/>
    </location>
</feature>
<dbReference type="PROSITE" id="PS50199">
    <property type="entry name" value="ZF_RANBP2_2"/>
    <property type="match status" value="1"/>
</dbReference>
<feature type="region of interest" description="Disordered" evidence="6">
    <location>
        <begin position="72"/>
        <end position="139"/>
    </location>
</feature>
<dbReference type="GO" id="GO:0008270">
    <property type="term" value="F:zinc ion binding"/>
    <property type="evidence" value="ECO:0007669"/>
    <property type="project" value="UniProtKB-KW"/>
</dbReference>
<dbReference type="SUPFAM" id="SSF90209">
    <property type="entry name" value="Ran binding protein zinc finger-like"/>
    <property type="match status" value="1"/>
</dbReference>
<dbReference type="KEGG" id="crg:105343186"/>
<feature type="region of interest" description="Disordered" evidence="6">
    <location>
        <begin position="606"/>
        <end position="662"/>
    </location>
</feature>
<evidence type="ECO:0000256" key="5">
    <source>
        <dbReference type="SAM" id="Coils"/>
    </source>
</evidence>
<dbReference type="InterPro" id="IPR036443">
    <property type="entry name" value="Znf_RanBP2_sf"/>
</dbReference>
<dbReference type="EnsemblMetazoa" id="G18570.6">
    <property type="protein sequence ID" value="G18570.6:cds"/>
    <property type="gene ID" value="G18570"/>
</dbReference>
<organism evidence="8 9">
    <name type="scientific">Magallana gigas</name>
    <name type="common">Pacific oyster</name>
    <name type="synonym">Crassostrea gigas</name>
    <dbReference type="NCBI Taxonomy" id="29159"/>
    <lineage>
        <taxon>Eukaryota</taxon>
        <taxon>Metazoa</taxon>
        <taxon>Spiralia</taxon>
        <taxon>Lophotrochozoa</taxon>
        <taxon>Mollusca</taxon>
        <taxon>Bivalvia</taxon>
        <taxon>Autobranchia</taxon>
        <taxon>Pteriomorphia</taxon>
        <taxon>Ostreida</taxon>
        <taxon>Ostreoidea</taxon>
        <taxon>Ostreidae</taxon>
        <taxon>Magallana</taxon>
    </lineage>
</organism>
<evidence type="ECO:0000256" key="6">
    <source>
        <dbReference type="SAM" id="MobiDB-lite"/>
    </source>
</evidence>
<feature type="compositionally biased region" description="Pro residues" evidence="6">
    <location>
        <begin position="620"/>
        <end position="638"/>
    </location>
</feature>
<dbReference type="SMART" id="SM00547">
    <property type="entry name" value="ZnF_RBZ"/>
    <property type="match status" value="1"/>
</dbReference>
<feature type="compositionally biased region" description="Low complexity" evidence="6">
    <location>
        <begin position="81"/>
        <end position="99"/>
    </location>
</feature>
<dbReference type="GO" id="GO:0043123">
    <property type="term" value="P:positive regulation of canonical NF-kappaB signal transduction"/>
    <property type="evidence" value="ECO:0007669"/>
    <property type="project" value="TreeGrafter"/>
</dbReference>
<evidence type="ECO:0000256" key="1">
    <source>
        <dbReference type="ARBA" id="ARBA00022723"/>
    </source>
</evidence>
<feature type="coiled-coil region" evidence="5">
    <location>
        <begin position="508"/>
        <end position="583"/>
    </location>
</feature>
<dbReference type="PANTHER" id="PTHR46253:SF1">
    <property type="entry name" value="TAB2"/>
    <property type="match status" value="1"/>
</dbReference>
<dbReference type="PANTHER" id="PTHR46253">
    <property type="entry name" value="TGF-BETA-ACTIVATED KINASE 1 AND MAP3K7-BINDING PROTEIN TAB"/>
    <property type="match status" value="1"/>
</dbReference>
<feature type="region of interest" description="Disordered" evidence="6">
    <location>
        <begin position="216"/>
        <end position="329"/>
    </location>
</feature>
<dbReference type="GeneID" id="105343186"/>
<dbReference type="PROSITE" id="PS01358">
    <property type="entry name" value="ZF_RANBP2_1"/>
    <property type="match status" value="1"/>
</dbReference>
<keyword evidence="1" id="KW-0479">Metal-binding</keyword>
<sequence length="715" mass="78738">MATIEPNINVTLFQELKKKYPDIPDYVVTSKMQQHKNDRAKCIAVLDGENDNYLFGPAPPLHTSYQEIPINPAEGRKRSDSGSSGISSTSTNSMSSSSSVPYTNPNGGKNNYQGHSNEALGPPSSLGGNNIDQFIPSSRNISYSPSEQYMFGGRVPSGHNYPHVPSSSPSVLRQAHGGSHFTPPAQISRPTPHCIEIQIQQRVLPQDQYRQNMSGYNQKQQPFPTWSRTSTGNVSNCNSGGGYNSLDRQSPRPRRPVPPLPTSQNDSRVGPLQFGPPQKQFISSPTTPQQEKHSSQKTIFLQPVPATPERIPHNSGEYGVHPSTSDPNLPQTYPPLTQGLPGNPNQPNATFTLRSPLYIHASDTEPNNPGAPGYNPYLPTDHMNGQYHNLKYGEPACILNIGGATNPPSYQVFPVTGGASDSEQMFGHQFLPNPGNRCAISGHSPYVRTPSSESDRRSIPTPPGEDRHMVNPQVLFPPVSIGAVTEPTPVDRPVSSSGGGQEEADYTRALLKFQREKMENLKQDLESELRKLIKTRSEVKQMEKNMLERKKNKSYNQQPLEDVTRLREINRRLQADIQVMTREIDMYNNGQTPLGVLDPLEQQNFYKNMNTGPQGSIYSRPPPQTPSRETPPPIPPRTPITGPTTALVPPAPPPQPLQDSDGDGEPWNCSACTFLNHPALNKCECCEMPRMNASPPSTGSVRHVCTSESCYCHNR</sequence>
<keyword evidence="9" id="KW-1185">Reference proteome</keyword>
<evidence type="ECO:0000313" key="8">
    <source>
        <dbReference type="EnsemblMetazoa" id="G18570.6:cds"/>
    </source>
</evidence>
<feature type="compositionally biased region" description="Polar residues" evidence="6">
    <location>
        <begin position="100"/>
        <end position="116"/>
    </location>
</feature>
<dbReference type="InterPro" id="IPR001876">
    <property type="entry name" value="Znf_RanBP2"/>
</dbReference>
<evidence type="ECO:0000256" key="3">
    <source>
        <dbReference type="ARBA" id="ARBA00022833"/>
    </source>
</evidence>
<feature type="compositionally biased region" description="Polar residues" evidence="6">
    <location>
        <begin position="606"/>
        <end position="617"/>
    </location>
</feature>
<feature type="domain" description="RanBP2-type" evidence="7">
    <location>
        <begin position="662"/>
        <end position="692"/>
    </location>
</feature>
<accession>A0A8W8JE98</accession>
<dbReference type="Proteomes" id="UP000005408">
    <property type="component" value="Unassembled WGS sequence"/>
</dbReference>
<reference evidence="8" key="1">
    <citation type="submission" date="2022-08" db="UniProtKB">
        <authorList>
            <consortium name="EnsemblMetazoa"/>
        </authorList>
    </citation>
    <scope>IDENTIFICATION</scope>
    <source>
        <strain evidence="8">05x7-T-G4-1.051#20</strain>
    </source>
</reference>
<dbReference type="Gene3D" id="1.10.8.10">
    <property type="entry name" value="DNA helicase RuvA subunit, C-terminal domain"/>
    <property type="match status" value="1"/>
</dbReference>
<dbReference type="Gene3D" id="4.10.1060.10">
    <property type="entry name" value="Zinc finger, RanBP2-type"/>
    <property type="match status" value="1"/>
</dbReference>
<proteinExistence type="predicted"/>